<evidence type="ECO:0000256" key="5">
    <source>
        <dbReference type="ARBA" id="ARBA00022968"/>
    </source>
</evidence>
<keyword evidence="3 6" id="KW-0328">Glycosyltransferase</keyword>
<evidence type="ECO:0000256" key="4">
    <source>
        <dbReference type="ARBA" id="ARBA00022679"/>
    </source>
</evidence>
<dbReference type="InterPro" id="IPR029044">
    <property type="entry name" value="Nucleotide-diphossugar_trans"/>
</dbReference>
<evidence type="ECO:0000313" key="7">
    <source>
        <dbReference type="Proteomes" id="UP001623330"/>
    </source>
</evidence>
<dbReference type="EMBL" id="JBEVYD010000001">
    <property type="protein sequence ID" value="KAL3235355.1"/>
    <property type="molecule type" value="Genomic_DNA"/>
</dbReference>
<dbReference type="SUPFAM" id="SSF53448">
    <property type="entry name" value="Nucleotide-diphospho-sugar transferases"/>
    <property type="match status" value="1"/>
</dbReference>
<evidence type="ECO:0000256" key="3">
    <source>
        <dbReference type="ARBA" id="ARBA00022676"/>
    </source>
</evidence>
<dbReference type="GO" id="GO:0016757">
    <property type="term" value="F:glycosyltransferase activity"/>
    <property type="evidence" value="ECO:0007669"/>
    <property type="project" value="UniProtKB-KW"/>
</dbReference>
<dbReference type="PANTHER" id="PTHR31121:SF11">
    <property type="entry name" value="MANNOSYLTRANSFERASE KTR3-RELATED"/>
    <property type="match status" value="1"/>
</dbReference>
<keyword evidence="7" id="KW-1185">Reference proteome</keyword>
<dbReference type="Gene3D" id="3.90.550.10">
    <property type="entry name" value="Spore Coat Polysaccharide Biosynthesis Protein SpsA, Chain A"/>
    <property type="match status" value="1"/>
</dbReference>
<accession>A0ABR4P150</accession>
<dbReference type="Proteomes" id="UP001623330">
    <property type="component" value="Unassembled WGS sequence"/>
</dbReference>
<gene>
    <name evidence="6" type="ORF">RNJ44_00114</name>
</gene>
<name>A0ABR4P150_9SACH</name>
<dbReference type="InterPro" id="IPR002685">
    <property type="entry name" value="Glyco_trans_15"/>
</dbReference>
<comment type="subcellular location">
    <subcellularLocation>
        <location evidence="1">Membrane</location>
        <topology evidence="1">Single-pass type II membrane protein</topology>
    </subcellularLocation>
</comment>
<comment type="caution">
    <text evidence="6">The sequence shown here is derived from an EMBL/GenBank/DDBJ whole genome shotgun (WGS) entry which is preliminary data.</text>
</comment>
<keyword evidence="4" id="KW-0808">Transferase</keyword>
<keyword evidence="5" id="KW-0735">Signal-anchor</keyword>
<protein>
    <submittedName>
        <fullName evidence="6">Alpha-1,2 mannosyltransferase KTR1</fullName>
    </submittedName>
</protein>
<dbReference type="Pfam" id="PF01793">
    <property type="entry name" value="Glyco_transf_15"/>
    <property type="match status" value="1"/>
</dbReference>
<evidence type="ECO:0000256" key="1">
    <source>
        <dbReference type="ARBA" id="ARBA00004606"/>
    </source>
</evidence>
<proteinExistence type="inferred from homology"/>
<evidence type="ECO:0000256" key="2">
    <source>
        <dbReference type="ARBA" id="ARBA00007677"/>
    </source>
</evidence>
<reference evidence="6 7" key="1">
    <citation type="submission" date="2024-05" db="EMBL/GenBank/DDBJ databases">
        <title>Long read based assembly of the Candida bracarensis genome reveals expanded adhesin content.</title>
        <authorList>
            <person name="Marcet-Houben M."/>
            <person name="Ksiezopolska E."/>
            <person name="Gabaldon T."/>
        </authorList>
    </citation>
    <scope>NUCLEOTIDE SEQUENCE [LARGE SCALE GENOMIC DNA]</scope>
    <source>
        <strain evidence="6 7">CBM6</strain>
    </source>
</reference>
<keyword evidence="5" id="KW-0812">Transmembrane</keyword>
<dbReference type="PANTHER" id="PTHR31121">
    <property type="entry name" value="ALPHA-1,2 MANNOSYLTRANSFERASE KTR1"/>
    <property type="match status" value="1"/>
</dbReference>
<sequence>MSGKKKLMPKSAMFVRKYEKTLRLGFASFLMVLTLLFIFHSPQEASSVGPSVRKAPRGGIDISRPMIRNGDPKYKLPTTDRLQGIAEHPKDGKKKEKAVYITLARNRDLMSLVQTIRHVEDRFNNRYHYDWVFLNDEDFTEEFVRLTSALVSGRAKYGKIAQEHWRVPEFIDKQKLEKQLELFRSKPKIPYGGSIPYRHMCRFQSGFFYRHELLDEYDYYWRVDTDITVFCDIQYDIFKFLRENNKKYGFILSVTEYQETIPTLWQTVKEFSEKFPQHINKNNLMKFISDNGGLTYNGCHFWTNFEVGSLNFWRSEAYTDFFNYLDQSGGFFYERWGDAPVHSIAASLLLDQSEIHFFDGLGFHHPNFLSCPYEEEIRLQNQCICNPKEDHTWWTYYFCTRKYFNAKDIPLPKEIPDYTPH</sequence>
<evidence type="ECO:0000313" key="6">
    <source>
        <dbReference type="EMBL" id="KAL3235355.1"/>
    </source>
</evidence>
<comment type="similarity">
    <text evidence="2">Belongs to the glycosyltransferase 15 family.</text>
</comment>
<organism evidence="6 7">
    <name type="scientific">Nakaseomyces bracarensis</name>
    <dbReference type="NCBI Taxonomy" id="273131"/>
    <lineage>
        <taxon>Eukaryota</taxon>
        <taxon>Fungi</taxon>
        <taxon>Dikarya</taxon>
        <taxon>Ascomycota</taxon>
        <taxon>Saccharomycotina</taxon>
        <taxon>Saccharomycetes</taxon>
        <taxon>Saccharomycetales</taxon>
        <taxon>Saccharomycetaceae</taxon>
        <taxon>Nakaseomyces</taxon>
    </lineage>
</organism>